<comment type="catalytic activity">
    <reaction evidence="1">
        <text>5-hydroxy-2-oxo-4-ureido-2,5-dihydro-1H-imidazole-5-carboxylate + H(+) = (S)-allantoin + CO2</text>
        <dbReference type="Rhea" id="RHEA:26301"/>
        <dbReference type="ChEBI" id="CHEBI:15378"/>
        <dbReference type="ChEBI" id="CHEBI:15678"/>
        <dbReference type="ChEBI" id="CHEBI:16526"/>
        <dbReference type="ChEBI" id="CHEBI:58639"/>
        <dbReference type="EC" id="4.1.1.97"/>
    </reaction>
</comment>
<organism evidence="8 9">
    <name type="scientific">Granulicella arctica</name>
    <dbReference type="NCBI Taxonomy" id="940613"/>
    <lineage>
        <taxon>Bacteria</taxon>
        <taxon>Pseudomonadati</taxon>
        <taxon>Acidobacteriota</taxon>
        <taxon>Terriglobia</taxon>
        <taxon>Terriglobales</taxon>
        <taxon>Acidobacteriaceae</taxon>
        <taxon>Granulicella</taxon>
    </lineage>
</organism>
<name>A0A7Y9PGF0_9BACT</name>
<evidence type="ECO:0000256" key="6">
    <source>
        <dbReference type="ARBA" id="ARBA00023239"/>
    </source>
</evidence>
<dbReference type="EC" id="4.1.1.97" evidence="3"/>
<keyword evidence="6 8" id="KW-0456">Lyase</keyword>
<dbReference type="GO" id="GO:0019628">
    <property type="term" value="P:urate catabolic process"/>
    <property type="evidence" value="ECO:0007669"/>
    <property type="project" value="TreeGrafter"/>
</dbReference>
<dbReference type="InterPro" id="IPR018020">
    <property type="entry name" value="OHCU_decarboxylase"/>
</dbReference>
<dbReference type="NCBIfam" id="TIGR03180">
    <property type="entry name" value="UraD_2"/>
    <property type="match status" value="1"/>
</dbReference>
<evidence type="ECO:0000259" key="7">
    <source>
        <dbReference type="Pfam" id="PF09349"/>
    </source>
</evidence>
<proteinExistence type="predicted"/>
<gene>
    <name evidence="8" type="ORF">HDF17_001701</name>
</gene>
<evidence type="ECO:0000256" key="1">
    <source>
        <dbReference type="ARBA" id="ARBA00001163"/>
    </source>
</evidence>
<dbReference type="AlphaFoldDB" id="A0A7Y9PGF0"/>
<comment type="pathway">
    <text evidence="2">Purine metabolism; urate degradation; (S)-allantoin from urate: step 3/3.</text>
</comment>
<evidence type="ECO:0000256" key="3">
    <source>
        <dbReference type="ARBA" id="ARBA00012257"/>
    </source>
</evidence>
<evidence type="ECO:0000256" key="5">
    <source>
        <dbReference type="ARBA" id="ARBA00022793"/>
    </source>
</evidence>
<dbReference type="RefSeq" id="WP_179489661.1">
    <property type="nucleotide sequence ID" value="NZ_JACCCW010000001.1"/>
</dbReference>
<dbReference type="InterPro" id="IPR017595">
    <property type="entry name" value="OHCU_decarboxylase-2"/>
</dbReference>
<accession>A0A7Y9PGF0</accession>
<dbReference type="GO" id="GO:0051997">
    <property type="term" value="F:2-oxo-4-hydroxy-4-carboxy-5-ureidoimidazoline decarboxylase activity"/>
    <property type="evidence" value="ECO:0007669"/>
    <property type="project" value="UniProtKB-EC"/>
</dbReference>
<dbReference type="PANTHER" id="PTHR43466">
    <property type="entry name" value="2-OXO-4-HYDROXY-4-CARBOXY-5-UREIDOIMIDAZOLINE DECARBOXYLASE-RELATED"/>
    <property type="match status" value="1"/>
</dbReference>
<evidence type="ECO:0000256" key="4">
    <source>
        <dbReference type="ARBA" id="ARBA00022631"/>
    </source>
</evidence>
<dbReference type="Gene3D" id="1.10.3330.10">
    <property type="entry name" value="Oxo-4-hydroxy-4-carboxy-5-ureidoimidazoline decarboxylase"/>
    <property type="match status" value="1"/>
</dbReference>
<dbReference type="EMBL" id="JACCCW010000001">
    <property type="protein sequence ID" value="NYF79414.1"/>
    <property type="molecule type" value="Genomic_DNA"/>
</dbReference>
<dbReference type="PANTHER" id="PTHR43466:SF1">
    <property type="entry name" value="2-OXO-4-HYDROXY-4-CARBOXY-5-UREIDOIMIDAZOLINE DECARBOXYLASE-RELATED"/>
    <property type="match status" value="1"/>
</dbReference>
<dbReference type="GO" id="GO:0006144">
    <property type="term" value="P:purine nucleobase metabolic process"/>
    <property type="evidence" value="ECO:0007669"/>
    <property type="project" value="UniProtKB-KW"/>
</dbReference>
<evidence type="ECO:0000313" key="8">
    <source>
        <dbReference type="EMBL" id="NYF79414.1"/>
    </source>
</evidence>
<dbReference type="Proteomes" id="UP000589520">
    <property type="component" value="Unassembled WGS sequence"/>
</dbReference>
<dbReference type="InterPro" id="IPR036778">
    <property type="entry name" value="OHCU_decarboxylase_sf"/>
</dbReference>
<feature type="domain" description="Oxo-4-hydroxy-4-carboxy-5-ureidoimidazoline decarboxylase" evidence="7">
    <location>
        <begin position="9"/>
        <end position="165"/>
    </location>
</feature>
<protein>
    <recommendedName>
        <fullName evidence="3">2-oxo-4-hydroxy-4-carboxy-5-ureidoimidazoline decarboxylase</fullName>
        <ecNumber evidence="3">4.1.1.97</ecNumber>
    </recommendedName>
</protein>
<keyword evidence="9" id="KW-1185">Reference proteome</keyword>
<sequence length="171" mass="18829">MNAALTRWNTLDAASAAREVLPCCGSHAWAERLAAMRPFADGDALFTASDAVWLGLPEPAWQEAFDSHPRIGQHHAQKQATAESLRWSEQEQRTALSPDAAAKLALEAANHRYEARFGRIFIVCAAGKSATEILGLLEARMSNDAATELHEAAEQQRQITQLRLRRWLGGN</sequence>
<evidence type="ECO:0000313" key="9">
    <source>
        <dbReference type="Proteomes" id="UP000589520"/>
    </source>
</evidence>
<dbReference type="Pfam" id="PF09349">
    <property type="entry name" value="OHCU_decarbox"/>
    <property type="match status" value="1"/>
</dbReference>
<keyword evidence="5" id="KW-0210">Decarboxylase</keyword>
<reference evidence="8 9" key="1">
    <citation type="submission" date="2020-07" db="EMBL/GenBank/DDBJ databases">
        <title>Genomic Encyclopedia of Type Strains, Phase IV (KMG-V): Genome sequencing to study the core and pangenomes of soil and plant-associated prokaryotes.</title>
        <authorList>
            <person name="Whitman W."/>
        </authorList>
    </citation>
    <scope>NUCLEOTIDE SEQUENCE [LARGE SCALE GENOMIC DNA]</scope>
    <source>
        <strain evidence="8 9">X4EP2</strain>
    </source>
</reference>
<dbReference type="NCBIfam" id="NF010372">
    <property type="entry name" value="PRK13798.1"/>
    <property type="match status" value="1"/>
</dbReference>
<dbReference type="SUPFAM" id="SSF158694">
    <property type="entry name" value="UraD-Like"/>
    <property type="match status" value="1"/>
</dbReference>
<comment type="caution">
    <text evidence="8">The sequence shown here is derived from an EMBL/GenBank/DDBJ whole genome shotgun (WGS) entry which is preliminary data.</text>
</comment>
<evidence type="ECO:0000256" key="2">
    <source>
        <dbReference type="ARBA" id="ARBA00004754"/>
    </source>
</evidence>
<keyword evidence="4" id="KW-0659">Purine metabolism</keyword>